<feature type="chain" id="PRO_5037800524" evidence="2">
    <location>
        <begin position="24"/>
        <end position="534"/>
    </location>
</feature>
<feature type="signal peptide" evidence="2">
    <location>
        <begin position="1"/>
        <end position="23"/>
    </location>
</feature>
<evidence type="ECO:0000313" key="3">
    <source>
        <dbReference type="EMBL" id="QTD46965.1"/>
    </source>
</evidence>
<dbReference type="AlphaFoldDB" id="A0A975H516"/>
<dbReference type="KEGG" id="otd:J1M35_08890"/>
<organism evidence="3 4">
    <name type="scientific">Ottowia testudinis</name>
    <dbReference type="NCBI Taxonomy" id="2816950"/>
    <lineage>
        <taxon>Bacteria</taxon>
        <taxon>Pseudomonadati</taxon>
        <taxon>Pseudomonadota</taxon>
        <taxon>Betaproteobacteria</taxon>
        <taxon>Burkholderiales</taxon>
        <taxon>Comamonadaceae</taxon>
        <taxon>Ottowia</taxon>
    </lineage>
</organism>
<keyword evidence="3" id="KW-0645">Protease</keyword>
<proteinExistence type="predicted"/>
<dbReference type="EMBL" id="CP071796">
    <property type="protein sequence ID" value="QTD46965.1"/>
    <property type="molecule type" value="Genomic_DNA"/>
</dbReference>
<dbReference type="RefSeq" id="WP_208010861.1">
    <property type="nucleotide sequence ID" value="NZ_CP071796.1"/>
</dbReference>
<keyword evidence="2" id="KW-0732">Signal</keyword>
<evidence type="ECO:0000256" key="2">
    <source>
        <dbReference type="SAM" id="SignalP"/>
    </source>
</evidence>
<dbReference type="InterPro" id="IPR008969">
    <property type="entry name" value="CarboxyPept-like_regulatory"/>
</dbReference>
<dbReference type="SUPFAM" id="SSF49464">
    <property type="entry name" value="Carboxypeptidase regulatory domain-like"/>
    <property type="match status" value="1"/>
</dbReference>
<dbReference type="Gene3D" id="2.60.40.1120">
    <property type="entry name" value="Carboxypeptidase-like, regulatory domain"/>
    <property type="match status" value="1"/>
</dbReference>
<keyword evidence="4" id="KW-1185">Reference proteome</keyword>
<dbReference type="Gene3D" id="2.60.120.380">
    <property type="match status" value="1"/>
</dbReference>
<sequence length="534" mass="54383">MNFVRPSLARLFCVALLSATVAACGGSDSDSAPAPSPAPSPAPVGNATINGRVTSSIDGSAVAGAKVTVGNASATTDASGNYSMSNAPVGERTVVRVNAAGFGEGFAVESTAANATRMANVRLQPVGGVTQGAGSGTVTATVSGSAAQVTIPANSVVDAAGTPVTGNYSVALTVINPAQDVAAMPGYYRVALPGGGVGQMESWGALNVTLTDATGKRLNLGSGKTATLRIPVATRSAELPATIPLFYFDEAKGLWVQEGSAALRGTGTSAYYEGSVGHFSYWNADRLLETVYVNGCVRSLNAQGQPANAADVQVTSDGIDYSGASAARTDAAGKFRLPVKRGGKAIVAGFLDGKITNSVTAGPANADITLPECLTLESQASGVSVKLTWGASPSDVDSHLVAPDGSHIYFGSQGSLTQAPFANLDVDDITSYGPEVVTIRRLMIGTYTYGLRNYSGSFNPGMTGSPVRVELNYAGRSQVFGPPAGEVTNSTDWLTLFNLTVDARCNISVTPVNRWSDGGLVSVPAPVVASYCTP</sequence>
<reference evidence="3" key="1">
    <citation type="submission" date="2021-03" db="EMBL/GenBank/DDBJ databases">
        <title>Ottowia sp. 27C isolated from the cloaca of a Giant Asian pond turtle (Heosemys grandis).</title>
        <authorList>
            <person name="Spergser J."/>
            <person name="Busse H.-J."/>
        </authorList>
    </citation>
    <scope>NUCLEOTIDE SEQUENCE</scope>
    <source>
        <strain evidence="3">27C</strain>
    </source>
</reference>
<dbReference type="GO" id="GO:0004180">
    <property type="term" value="F:carboxypeptidase activity"/>
    <property type="evidence" value="ECO:0007669"/>
    <property type="project" value="UniProtKB-KW"/>
</dbReference>
<evidence type="ECO:0000313" key="4">
    <source>
        <dbReference type="Proteomes" id="UP000663903"/>
    </source>
</evidence>
<dbReference type="PROSITE" id="PS51257">
    <property type="entry name" value="PROKAR_LIPOPROTEIN"/>
    <property type="match status" value="1"/>
</dbReference>
<keyword evidence="3" id="KW-0378">Hydrolase</keyword>
<evidence type="ECO:0000256" key="1">
    <source>
        <dbReference type="SAM" id="MobiDB-lite"/>
    </source>
</evidence>
<accession>A0A975H516</accession>
<name>A0A975H516_9BURK</name>
<dbReference type="Pfam" id="PF13620">
    <property type="entry name" value="CarboxypepD_reg"/>
    <property type="match status" value="1"/>
</dbReference>
<keyword evidence="3" id="KW-0121">Carboxypeptidase</keyword>
<feature type="region of interest" description="Disordered" evidence="1">
    <location>
        <begin position="27"/>
        <end position="46"/>
    </location>
</feature>
<dbReference type="Proteomes" id="UP000663903">
    <property type="component" value="Chromosome"/>
</dbReference>
<protein>
    <submittedName>
        <fullName evidence="3">Carboxypeptidase regulatory-like domain-containing protein</fullName>
    </submittedName>
</protein>
<gene>
    <name evidence="3" type="ORF">J1M35_08890</name>
</gene>